<gene>
    <name evidence="1" type="ORF">EO776_03385</name>
</gene>
<proteinExistence type="predicted"/>
<organism evidence="1 2">
    <name type="scientific">Halorubrum ezzemoulense</name>
    <name type="common">Halorubrum chaoviator</name>
    <dbReference type="NCBI Taxonomy" id="337243"/>
    <lineage>
        <taxon>Archaea</taxon>
        <taxon>Methanobacteriati</taxon>
        <taxon>Methanobacteriota</taxon>
        <taxon>Stenosarchaea group</taxon>
        <taxon>Halobacteria</taxon>
        <taxon>Halobacteriales</taxon>
        <taxon>Haloferacaceae</taxon>
        <taxon>Halorubrum</taxon>
    </lineage>
</organism>
<dbReference type="KEGG" id="hezz:EO776_03385"/>
<evidence type="ECO:0000313" key="1">
    <source>
        <dbReference type="EMBL" id="QAY19102.1"/>
    </source>
</evidence>
<evidence type="ECO:0000313" key="2">
    <source>
        <dbReference type="Proteomes" id="UP000293073"/>
    </source>
</evidence>
<name>A0A256KBD7_HALEZ</name>
<dbReference type="GeneID" id="38949355"/>
<dbReference type="Pfam" id="PF26477">
    <property type="entry name" value="DUF8150"/>
    <property type="match status" value="1"/>
</dbReference>
<protein>
    <submittedName>
        <fullName evidence="1">Uncharacterized protein</fullName>
    </submittedName>
</protein>
<dbReference type="AlphaFoldDB" id="A0A256KBD7"/>
<accession>A0A256KBD7</accession>
<sequence>MSDSRTPEVGSAGSDDGPQRPPRYEQVIRWAEYIKTQPPEVWGPQQNAVVNGHIESAQAVDVIAEDRKRVRELAVEVLVERDDTVGRIETNEE</sequence>
<dbReference type="EMBL" id="CP034940">
    <property type="protein sequence ID" value="QAY19102.1"/>
    <property type="molecule type" value="Genomic_DNA"/>
</dbReference>
<dbReference type="InterPro" id="IPR058463">
    <property type="entry name" value="DUF8150"/>
</dbReference>
<dbReference type="Proteomes" id="UP000293073">
    <property type="component" value="Chromosome"/>
</dbReference>
<reference evidence="2" key="1">
    <citation type="submission" date="2019-01" db="EMBL/GenBank/DDBJ databases">
        <title>Complete genome of Halorubrum ezzemoulense strain FB21.</title>
        <authorList>
            <person name="Feng Y."/>
            <person name="Louyakis A.S."/>
            <person name="Papke R.T."/>
            <person name="Gogarten J.P."/>
        </authorList>
    </citation>
    <scope>NUCLEOTIDE SEQUENCE [LARGE SCALE GENOMIC DNA]</scope>
    <source>
        <strain evidence="2">Fb21</strain>
    </source>
</reference>
<dbReference type="RefSeq" id="WP_100050373.1">
    <property type="nucleotide sequence ID" value="NZ_CP034940.1"/>
</dbReference>